<protein>
    <submittedName>
        <fullName evidence="2">Uncharacterized protein</fullName>
    </submittedName>
</protein>
<name>A0A6A3IVI7_9STRA</name>
<feature type="region of interest" description="Disordered" evidence="1">
    <location>
        <begin position="21"/>
        <end position="53"/>
    </location>
</feature>
<comment type="caution">
    <text evidence="2">The sequence shown here is derived from an EMBL/GenBank/DDBJ whole genome shotgun (WGS) entry which is preliminary data.</text>
</comment>
<dbReference type="Proteomes" id="UP000435112">
    <property type="component" value="Unassembled WGS sequence"/>
</dbReference>
<dbReference type="AlphaFoldDB" id="A0A6A3IVI7"/>
<dbReference type="EMBL" id="QXFV01002566">
    <property type="protein sequence ID" value="KAE8986071.1"/>
    <property type="molecule type" value="Genomic_DNA"/>
</dbReference>
<sequence>MDEKVSGGKLLIYDEMLDEQRAKDDAKRAKQDAKQAVKQARESTKLSRPTEVK</sequence>
<dbReference type="Proteomes" id="UP000434957">
    <property type="component" value="Unassembled WGS sequence"/>
</dbReference>
<evidence type="ECO:0000313" key="5">
    <source>
        <dbReference type="Proteomes" id="UP000429607"/>
    </source>
</evidence>
<dbReference type="Proteomes" id="UP000429607">
    <property type="component" value="Unassembled WGS sequence"/>
</dbReference>
<evidence type="ECO:0000313" key="2">
    <source>
        <dbReference type="EMBL" id="KAE8986071.1"/>
    </source>
</evidence>
<dbReference type="EMBL" id="QXFU01001264">
    <property type="protein sequence ID" value="KAE9006399.1"/>
    <property type="molecule type" value="Genomic_DNA"/>
</dbReference>
<evidence type="ECO:0000313" key="3">
    <source>
        <dbReference type="EMBL" id="KAE9006399.1"/>
    </source>
</evidence>
<gene>
    <name evidence="2" type="ORF">PR001_g22703</name>
    <name evidence="3" type="ORF">PR002_g16489</name>
    <name evidence="4" type="ORF">PR003_g16865</name>
</gene>
<evidence type="ECO:0000256" key="1">
    <source>
        <dbReference type="SAM" id="MobiDB-lite"/>
    </source>
</evidence>
<evidence type="ECO:0000313" key="4">
    <source>
        <dbReference type="EMBL" id="KAE9323875.1"/>
    </source>
</evidence>
<evidence type="ECO:0000313" key="6">
    <source>
        <dbReference type="Proteomes" id="UP000434957"/>
    </source>
</evidence>
<evidence type="ECO:0000313" key="7">
    <source>
        <dbReference type="Proteomes" id="UP000435112"/>
    </source>
</evidence>
<reference evidence="5 7" key="1">
    <citation type="submission" date="2018-09" db="EMBL/GenBank/DDBJ databases">
        <title>Genomic investigation of the strawberry pathogen Phytophthora fragariae indicates pathogenicity is determined by transcriptional variation in three key races.</title>
        <authorList>
            <person name="Adams T.M."/>
            <person name="Armitage A.D."/>
            <person name="Sobczyk M.K."/>
            <person name="Bates H.J."/>
            <person name="Dunwell J.M."/>
            <person name="Nellist C.F."/>
            <person name="Harrison R.J."/>
        </authorList>
    </citation>
    <scope>NUCLEOTIDE SEQUENCE [LARGE SCALE GENOMIC DNA]</scope>
    <source>
        <strain evidence="2 5">SCRP249</strain>
        <strain evidence="3 7">SCRP324</strain>
        <strain evidence="4 6">SCRP333</strain>
    </source>
</reference>
<dbReference type="EMBL" id="QXFT01001258">
    <property type="protein sequence ID" value="KAE9323875.1"/>
    <property type="molecule type" value="Genomic_DNA"/>
</dbReference>
<organism evidence="2 5">
    <name type="scientific">Phytophthora rubi</name>
    <dbReference type="NCBI Taxonomy" id="129364"/>
    <lineage>
        <taxon>Eukaryota</taxon>
        <taxon>Sar</taxon>
        <taxon>Stramenopiles</taxon>
        <taxon>Oomycota</taxon>
        <taxon>Peronosporomycetes</taxon>
        <taxon>Peronosporales</taxon>
        <taxon>Peronosporaceae</taxon>
        <taxon>Phytophthora</taxon>
    </lineage>
</organism>
<proteinExistence type="predicted"/>
<accession>A0A6A3IVI7</accession>
<keyword evidence="6" id="KW-1185">Reference proteome</keyword>